<evidence type="ECO:0000313" key="1">
    <source>
        <dbReference type="EMBL" id="EOY49923.1"/>
    </source>
</evidence>
<protein>
    <submittedName>
        <fullName evidence="1">Uncharacterized protein</fullName>
    </submittedName>
</protein>
<proteinExistence type="predicted"/>
<sequence>MAAGQYGEADGRGGVLALVVDDVRQHLGHAPAGVVVVTALSRGTPTA</sequence>
<accession>A0A7U9HDK6</accession>
<name>A0A7U9HDK6_STRLI</name>
<evidence type="ECO:0000313" key="2">
    <source>
        <dbReference type="Proteomes" id="UP000014062"/>
    </source>
</evidence>
<gene>
    <name evidence="1" type="ORF">SLI_5215</name>
</gene>
<organism evidence="1 2">
    <name type="scientific">Streptomyces lividans 1326</name>
    <dbReference type="NCBI Taxonomy" id="1200984"/>
    <lineage>
        <taxon>Bacteria</taxon>
        <taxon>Bacillati</taxon>
        <taxon>Actinomycetota</taxon>
        <taxon>Actinomycetes</taxon>
        <taxon>Kitasatosporales</taxon>
        <taxon>Streptomycetaceae</taxon>
        <taxon>Streptomyces</taxon>
    </lineage>
</organism>
<dbReference type="EMBL" id="CM001889">
    <property type="protein sequence ID" value="EOY49923.1"/>
    <property type="molecule type" value="Genomic_DNA"/>
</dbReference>
<dbReference type="Proteomes" id="UP000014062">
    <property type="component" value="Chromosome"/>
</dbReference>
<reference evidence="2" key="1">
    <citation type="journal article" date="2013" name="Genome Biol. Evol.">
        <title>The genome sequence of Streptomyces lividans 66 reveals a novel tRNA-dependent peptide biosynthetic system within a metal-related genomic island.</title>
        <authorList>
            <person name="Cruz-Morales P."/>
            <person name="Vijgenboom E."/>
            <person name="Iruegas-Bocardo F."/>
            <person name="Girard G."/>
            <person name="Yanez-Guerra L.A."/>
            <person name="Ramos-Aboites H.E."/>
            <person name="Pernodet J.L."/>
            <person name="Anne J."/>
            <person name="van Wezel G.P."/>
            <person name="Barona-Gomez F."/>
        </authorList>
    </citation>
    <scope>NUCLEOTIDE SEQUENCE [LARGE SCALE GENOMIC DNA]</scope>
    <source>
        <strain evidence="2">1326</strain>
    </source>
</reference>
<dbReference type="AlphaFoldDB" id="A0A7U9HDK6"/>